<dbReference type="EMBL" id="LBRS01000001">
    <property type="protein sequence ID" value="KKQ02204.1"/>
    <property type="molecule type" value="Genomic_DNA"/>
</dbReference>
<dbReference type="PROSITE" id="PS00600">
    <property type="entry name" value="AA_TRANSFER_CLASS_3"/>
    <property type="match status" value="1"/>
</dbReference>
<dbReference type="GO" id="GO:0008483">
    <property type="term" value="F:transaminase activity"/>
    <property type="evidence" value="ECO:0007669"/>
    <property type="project" value="UniProtKB-KW"/>
</dbReference>
<dbReference type="PANTHER" id="PTHR11986">
    <property type="entry name" value="AMINOTRANSFERASE CLASS III"/>
    <property type="match status" value="1"/>
</dbReference>
<dbReference type="InterPro" id="IPR050103">
    <property type="entry name" value="Class-III_PLP-dep_AT"/>
</dbReference>
<reference evidence="6 7" key="1">
    <citation type="journal article" date="2015" name="Nature">
        <title>rRNA introns, odd ribosomes, and small enigmatic genomes across a large radiation of phyla.</title>
        <authorList>
            <person name="Brown C.T."/>
            <person name="Hug L.A."/>
            <person name="Thomas B.C."/>
            <person name="Sharon I."/>
            <person name="Castelle C.J."/>
            <person name="Singh A."/>
            <person name="Wilkins M.J."/>
            <person name="Williams K.H."/>
            <person name="Banfield J.F."/>
        </authorList>
    </citation>
    <scope>NUCLEOTIDE SEQUENCE [LARGE SCALE GENOMIC DNA]</scope>
</reference>
<evidence type="ECO:0000313" key="7">
    <source>
        <dbReference type="Proteomes" id="UP000034344"/>
    </source>
</evidence>
<name>A0A0G0GQY8_9BACT</name>
<dbReference type="GO" id="GO:0042802">
    <property type="term" value="F:identical protein binding"/>
    <property type="evidence" value="ECO:0007669"/>
    <property type="project" value="TreeGrafter"/>
</dbReference>
<dbReference type="Pfam" id="PF00202">
    <property type="entry name" value="Aminotran_3"/>
    <property type="match status" value="1"/>
</dbReference>
<dbReference type="AlphaFoldDB" id="A0A0G0GQY8"/>
<dbReference type="InterPro" id="IPR015422">
    <property type="entry name" value="PyrdxlP-dep_Trfase_small"/>
</dbReference>
<dbReference type="InterPro" id="IPR015424">
    <property type="entry name" value="PyrdxlP-dep_Trfase"/>
</dbReference>
<dbReference type="STRING" id="1618480.US11_C0001G0163"/>
<comment type="similarity">
    <text evidence="5">Belongs to the class-III pyridoxal-phosphate-dependent aminotransferase family.</text>
</comment>
<dbReference type="SUPFAM" id="SSF53383">
    <property type="entry name" value="PLP-dependent transferases"/>
    <property type="match status" value="1"/>
</dbReference>
<protein>
    <submittedName>
        <fullName evidence="6">Acetylornithine aminotransferase</fullName>
    </submittedName>
</protein>
<accession>A0A0G0GQY8</accession>
<sequence length="389" mass="43551">MKNYRFLQQKFNVNTYPDRQLVLTKGDNVYLYDENNIKYLDMMSNYGVSIFGYGHKKIRSALNRQLNNLSTLHGSFNNNIRAEASKLLVQRCGNQYEQVYWSNSGTEAIEAALKFAVMATGKKKFIVCEHAYHGKTLGALSATDGDKYRHAYLPLLWDFVRIPFNDVKQLEKITDEQTAAFLVEPIQGEGGIIPPDNNYLNQVREICNKKNILLILDEIQSGTGRTGYFLASQEQNIQADIVCLGKGLAGGIPIGATVVNSKVSVKITKNSHTSTLGGNPLACAGVIAILNLLDNKLLNHIKEIGSYFINSLKNIKSDKIMQARGKGLMVGIVVAEDKRNRLLKLMQDHHILVISAGKDVVRFLPPYIIEKHHIDFVIKEINNILDSEL</sequence>
<evidence type="ECO:0000256" key="1">
    <source>
        <dbReference type="ARBA" id="ARBA00001933"/>
    </source>
</evidence>
<evidence type="ECO:0000256" key="3">
    <source>
        <dbReference type="ARBA" id="ARBA00022679"/>
    </source>
</evidence>
<dbReference type="PATRIC" id="fig|1618480.3.peg.171"/>
<comment type="cofactor">
    <cofactor evidence="1">
        <name>pyridoxal 5'-phosphate</name>
        <dbReference type="ChEBI" id="CHEBI:597326"/>
    </cofactor>
</comment>
<dbReference type="InterPro" id="IPR049704">
    <property type="entry name" value="Aminotrans_3_PPA_site"/>
</dbReference>
<dbReference type="PANTHER" id="PTHR11986:SF79">
    <property type="entry name" value="ACETYLORNITHINE AMINOTRANSFERASE, MITOCHONDRIAL"/>
    <property type="match status" value="1"/>
</dbReference>
<keyword evidence="3 6" id="KW-0808">Transferase</keyword>
<proteinExistence type="inferred from homology"/>
<dbReference type="InterPro" id="IPR015421">
    <property type="entry name" value="PyrdxlP-dep_Trfase_major"/>
</dbReference>
<dbReference type="GO" id="GO:0030170">
    <property type="term" value="F:pyridoxal phosphate binding"/>
    <property type="evidence" value="ECO:0007669"/>
    <property type="project" value="InterPro"/>
</dbReference>
<evidence type="ECO:0000313" key="6">
    <source>
        <dbReference type="EMBL" id="KKQ02204.1"/>
    </source>
</evidence>
<comment type="caution">
    <text evidence="6">The sequence shown here is derived from an EMBL/GenBank/DDBJ whole genome shotgun (WGS) entry which is preliminary data.</text>
</comment>
<evidence type="ECO:0000256" key="2">
    <source>
        <dbReference type="ARBA" id="ARBA00022576"/>
    </source>
</evidence>
<dbReference type="Gene3D" id="3.40.640.10">
    <property type="entry name" value="Type I PLP-dependent aspartate aminotransferase-like (Major domain)"/>
    <property type="match status" value="1"/>
</dbReference>
<keyword evidence="4 5" id="KW-0663">Pyridoxal phosphate</keyword>
<dbReference type="InterPro" id="IPR005814">
    <property type="entry name" value="Aminotrans_3"/>
</dbReference>
<evidence type="ECO:0000256" key="5">
    <source>
        <dbReference type="RuleBase" id="RU003560"/>
    </source>
</evidence>
<dbReference type="FunFam" id="3.40.640.10:FF:000004">
    <property type="entry name" value="Acetylornithine aminotransferase"/>
    <property type="match status" value="1"/>
</dbReference>
<keyword evidence="2 6" id="KW-0032">Aminotransferase</keyword>
<evidence type="ECO:0000256" key="4">
    <source>
        <dbReference type="ARBA" id="ARBA00022898"/>
    </source>
</evidence>
<dbReference type="Gene3D" id="3.90.1150.10">
    <property type="entry name" value="Aspartate Aminotransferase, domain 1"/>
    <property type="match status" value="1"/>
</dbReference>
<dbReference type="Proteomes" id="UP000034344">
    <property type="component" value="Unassembled WGS sequence"/>
</dbReference>
<organism evidence="6 7">
    <name type="scientific">Candidatus Roizmanbacteria bacterium GW2011_GWA2_36_23</name>
    <dbReference type="NCBI Taxonomy" id="1618480"/>
    <lineage>
        <taxon>Bacteria</taxon>
        <taxon>Candidatus Roizmaniibacteriota</taxon>
    </lineage>
</organism>
<dbReference type="CDD" id="cd00610">
    <property type="entry name" value="OAT_like"/>
    <property type="match status" value="1"/>
</dbReference>
<dbReference type="PIRSF" id="PIRSF000521">
    <property type="entry name" value="Transaminase_4ab_Lys_Orn"/>
    <property type="match status" value="1"/>
</dbReference>
<gene>
    <name evidence="6" type="ORF">US11_C0001G0163</name>
</gene>